<dbReference type="Proteomes" id="UP001631969">
    <property type="component" value="Unassembled WGS sequence"/>
</dbReference>
<gene>
    <name evidence="1" type="ORF">ACI1P1_25435</name>
</gene>
<name>A0ACC7PBB3_9BACL</name>
<keyword evidence="1" id="KW-0547">Nucleotide-binding</keyword>
<proteinExistence type="predicted"/>
<protein>
    <submittedName>
        <fullName evidence="1">ATP-binding cassette domain-containing protein</fullName>
    </submittedName>
</protein>
<accession>A0ACC7PBB3</accession>
<reference evidence="1" key="1">
    <citation type="submission" date="2024-12" db="EMBL/GenBank/DDBJ databases">
        <authorList>
            <person name="Wu N."/>
        </authorList>
    </citation>
    <scope>NUCLEOTIDE SEQUENCE</scope>
    <source>
        <strain evidence="1">P15</strain>
    </source>
</reference>
<evidence type="ECO:0000313" key="1">
    <source>
        <dbReference type="EMBL" id="MFM9331647.1"/>
    </source>
</evidence>
<evidence type="ECO:0000313" key="2">
    <source>
        <dbReference type="Proteomes" id="UP001631969"/>
    </source>
</evidence>
<comment type="caution">
    <text evidence="1">The sequence shown here is derived from an EMBL/GenBank/DDBJ whole genome shotgun (WGS) entry which is preliminary data.</text>
</comment>
<keyword evidence="1" id="KW-0067">ATP-binding</keyword>
<sequence>MLQLKNISKSYTTGTFTQTALDNISLSFRKNEFVAILGPSGSGKTTCLNLVGGLDQYDSGDLIINGASTKSFKDSDWDAYRNNSVGFIFQSYNLISHLSITDNVEMGMTLSGVSAQAKHQKAVEVLEKVGLKDHMHKKPGQLSGGQMQRVAIARALANDPDIILADEPTGALDTATSAQIMDLIKEIAKDKLVIMVTHNPELAEAYADRVVQFKDGKVISDSNPAVEVQTESNYRLKKTAMSYWTALNLSGRNISTKKWRTGLTAFASSIGIIGIALILSLSNGFDKQIKSYESGALSNFPVTISQMAANLDLAMQPGAHAQDRNNRTEFTKAAEIYPFDPTSNTILHNNTITPEYLSYLDKIDASLLDGVSYSRQVNLNILRSDGQTAVPVNTSDANFMSFPSKTASFSSTYLESYYDLLAGSFPAKPTDLVMVVDEYNRMNVTVLDALGLDYKAENIGFDQVLGKTFKLIYNDDYYVKSGDLFRINGNTSDLSNLYNSGNAVELKISGIIRKQEDSPMSTMSAGIAYSDVLAQDFISKAQSSEIVKAQEANDKMNVYSGKVFAGVPGFNFSPGGGFAMGPGGGMGSGALTDPMDATSKEDALAALGAVAIPASISLYPKDFDTKEAIVDYLDQWNVGKPTEQMIIYTDLAAMVTNLSSGIMNGITLVLVAFASISLVVSLIMIGIITYISVLERTKEIGVLRALGARKKDITRVFNAETTIIGTLSGLLGIGIAYLLTIPTNMIIKNATDLNNVAQLNPVHALFLIILSVGLTILGGFIPAKFAAKKDPVVALRSE</sequence>
<keyword evidence="2" id="KW-1185">Reference proteome</keyword>
<dbReference type="EMBL" id="JBJURJ010000020">
    <property type="protein sequence ID" value="MFM9331647.1"/>
    <property type="molecule type" value="Genomic_DNA"/>
</dbReference>
<organism evidence="1 2">
    <name type="scientific">Paenibacillus mesotrionivorans</name>
    <dbReference type="NCBI Taxonomy" id="3160968"/>
    <lineage>
        <taxon>Bacteria</taxon>
        <taxon>Bacillati</taxon>
        <taxon>Bacillota</taxon>
        <taxon>Bacilli</taxon>
        <taxon>Bacillales</taxon>
        <taxon>Paenibacillaceae</taxon>
        <taxon>Paenibacillus</taxon>
    </lineage>
</organism>